<dbReference type="SUPFAM" id="SSF56112">
    <property type="entry name" value="Protein kinase-like (PK-like)"/>
    <property type="match status" value="1"/>
</dbReference>
<evidence type="ECO:0000256" key="2">
    <source>
        <dbReference type="ARBA" id="ARBA00022527"/>
    </source>
</evidence>
<evidence type="ECO:0000256" key="4">
    <source>
        <dbReference type="ARBA" id="ARBA00022741"/>
    </source>
</evidence>
<evidence type="ECO:0000259" key="7">
    <source>
        <dbReference type="PROSITE" id="PS50011"/>
    </source>
</evidence>
<dbReference type="Pfam" id="PF00069">
    <property type="entry name" value="Pkinase"/>
    <property type="match status" value="1"/>
</dbReference>
<keyword evidence="4" id="KW-0547">Nucleotide-binding</keyword>
<keyword evidence="5" id="KW-0418">Kinase</keyword>
<dbReference type="GO" id="GO:0007165">
    <property type="term" value="P:signal transduction"/>
    <property type="evidence" value="ECO:0007669"/>
    <property type="project" value="TreeGrafter"/>
</dbReference>
<dbReference type="OrthoDB" id="192887at2759"/>
<sequence>MNKTCIEEDEISLEDMNLIHEQNATELPSKKKVKLRMKNLRLHSWGVFSNVYRGILLNFEPHKEIVLKKTWPDMEEDSNANIELDMLLSLCRERHKNIIQICETMVFDYLPQTVSEIVKQIGGENPDYVEIKLYSWQLFNGLAYLSNINFSIVQVALQNHICHRDIKPQNLLIEPISGILKIADFGSAKFIRKSTQSTSYQYYLDVWSGGCVLGEITKGSILFPGKNTKHQLKLVVDALGSPNETELVDMKARIQFTDDRTEPCGFRPFLPHASEEIIDIIQRILVYSPKKRLCGKMLLSDPFFQELFAPNKRRTNGTFVSNAITLDDLQKIPSNCEQVRRNKRS</sequence>
<dbReference type="InterPro" id="IPR011009">
    <property type="entry name" value="Kinase-like_dom_sf"/>
</dbReference>
<keyword evidence="6" id="KW-0067">ATP-binding</keyword>
<dbReference type="PROSITE" id="PS00108">
    <property type="entry name" value="PROTEIN_KINASE_ST"/>
    <property type="match status" value="1"/>
</dbReference>
<dbReference type="GO" id="GO:0005524">
    <property type="term" value="F:ATP binding"/>
    <property type="evidence" value="ECO:0007669"/>
    <property type="project" value="UniProtKB-KW"/>
</dbReference>
<dbReference type="GO" id="GO:0005737">
    <property type="term" value="C:cytoplasm"/>
    <property type="evidence" value="ECO:0007669"/>
    <property type="project" value="TreeGrafter"/>
</dbReference>
<dbReference type="SMART" id="SM00220">
    <property type="entry name" value="S_TKc"/>
    <property type="match status" value="1"/>
</dbReference>
<feature type="domain" description="Protein kinase" evidence="7">
    <location>
        <begin position="37"/>
        <end position="304"/>
    </location>
</feature>
<dbReference type="InterPro" id="IPR050591">
    <property type="entry name" value="GSK-3"/>
</dbReference>
<keyword evidence="9" id="KW-1185">Reference proteome</keyword>
<proteinExistence type="inferred from homology"/>
<dbReference type="GO" id="GO:0005634">
    <property type="term" value="C:nucleus"/>
    <property type="evidence" value="ECO:0007669"/>
    <property type="project" value="TreeGrafter"/>
</dbReference>
<evidence type="ECO:0000313" key="8">
    <source>
        <dbReference type="EMBL" id="OZC11516.1"/>
    </source>
</evidence>
<evidence type="ECO:0000313" key="9">
    <source>
        <dbReference type="Proteomes" id="UP000242913"/>
    </source>
</evidence>
<comment type="similarity">
    <text evidence="1">Belongs to the protein kinase superfamily. CMGC Ser/Thr protein kinase family. GSK-3 subfamily.</text>
</comment>
<evidence type="ECO:0000256" key="6">
    <source>
        <dbReference type="ARBA" id="ARBA00022840"/>
    </source>
</evidence>
<accession>A0A238C2Z1</accession>
<dbReference type="Gene3D" id="1.10.510.10">
    <property type="entry name" value="Transferase(Phosphotransferase) domain 1"/>
    <property type="match status" value="2"/>
</dbReference>
<protein>
    <recommendedName>
        <fullName evidence="7">Protein kinase domain-containing protein</fullName>
    </recommendedName>
</protein>
<evidence type="ECO:0000256" key="3">
    <source>
        <dbReference type="ARBA" id="ARBA00022679"/>
    </source>
</evidence>
<evidence type="ECO:0000256" key="1">
    <source>
        <dbReference type="ARBA" id="ARBA00005527"/>
    </source>
</evidence>
<dbReference type="InterPro" id="IPR008271">
    <property type="entry name" value="Ser/Thr_kinase_AS"/>
</dbReference>
<keyword evidence="2" id="KW-0723">Serine/threonine-protein kinase</keyword>
<evidence type="ECO:0000256" key="5">
    <source>
        <dbReference type="ARBA" id="ARBA00022777"/>
    </source>
</evidence>
<dbReference type="Gene3D" id="3.30.200.20">
    <property type="entry name" value="Phosphorylase Kinase, domain 1"/>
    <property type="match status" value="1"/>
</dbReference>
<dbReference type="PANTHER" id="PTHR24057">
    <property type="entry name" value="GLYCOGEN SYNTHASE KINASE-3 ALPHA"/>
    <property type="match status" value="1"/>
</dbReference>
<dbReference type="PANTHER" id="PTHR24057:SF0">
    <property type="entry name" value="PROTEIN KINASE SHAGGY-RELATED"/>
    <property type="match status" value="1"/>
</dbReference>
<dbReference type="GO" id="GO:0030154">
    <property type="term" value="P:cell differentiation"/>
    <property type="evidence" value="ECO:0007669"/>
    <property type="project" value="TreeGrafter"/>
</dbReference>
<gene>
    <name evidence="8" type="ORF">X798_01374</name>
</gene>
<dbReference type="InterPro" id="IPR000719">
    <property type="entry name" value="Prot_kinase_dom"/>
</dbReference>
<reference evidence="8 9" key="1">
    <citation type="submission" date="2015-12" db="EMBL/GenBank/DDBJ databases">
        <title>Draft genome of the nematode, Onchocerca flexuosa.</title>
        <authorList>
            <person name="Mitreva M."/>
        </authorList>
    </citation>
    <scope>NUCLEOTIDE SEQUENCE [LARGE SCALE GENOMIC DNA]</scope>
    <source>
        <strain evidence="8">Red Deer</strain>
    </source>
</reference>
<dbReference type="PROSITE" id="PS50011">
    <property type="entry name" value="PROTEIN_KINASE_DOM"/>
    <property type="match status" value="1"/>
</dbReference>
<dbReference type="GO" id="GO:0004674">
    <property type="term" value="F:protein serine/threonine kinase activity"/>
    <property type="evidence" value="ECO:0007669"/>
    <property type="project" value="UniProtKB-KW"/>
</dbReference>
<dbReference type="Proteomes" id="UP000242913">
    <property type="component" value="Unassembled WGS sequence"/>
</dbReference>
<name>A0A238C2Z1_9BILA</name>
<dbReference type="AlphaFoldDB" id="A0A238C2Z1"/>
<organism evidence="8 9">
    <name type="scientific">Onchocerca flexuosa</name>
    <dbReference type="NCBI Taxonomy" id="387005"/>
    <lineage>
        <taxon>Eukaryota</taxon>
        <taxon>Metazoa</taxon>
        <taxon>Ecdysozoa</taxon>
        <taxon>Nematoda</taxon>
        <taxon>Chromadorea</taxon>
        <taxon>Rhabditida</taxon>
        <taxon>Spirurina</taxon>
        <taxon>Spiruromorpha</taxon>
        <taxon>Filarioidea</taxon>
        <taxon>Onchocercidae</taxon>
        <taxon>Onchocerca</taxon>
    </lineage>
</organism>
<dbReference type="EMBL" id="KZ269980">
    <property type="protein sequence ID" value="OZC11516.1"/>
    <property type="molecule type" value="Genomic_DNA"/>
</dbReference>
<keyword evidence="3" id="KW-0808">Transferase</keyword>